<evidence type="ECO:0000313" key="3">
    <source>
        <dbReference type="Proteomes" id="UP000245880"/>
    </source>
</evidence>
<reference evidence="2 3" key="1">
    <citation type="submission" date="2018-03" db="EMBL/GenBank/DDBJ databases">
        <title>Genomic Encyclopedia of Archaeal and Bacterial Type Strains, Phase II (KMG-II): from individual species to whole genera.</title>
        <authorList>
            <person name="Goeker M."/>
        </authorList>
    </citation>
    <scope>NUCLEOTIDE SEQUENCE [LARGE SCALE GENOMIC DNA]</scope>
    <source>
        <strain evidence="2 3">DSM 100346</strain>
    </source>
</reference>
<keyword evidence="1" id="KW-0472">Membrane</keyword>
<evidence type="ECO:0000313" key="2">
    <source>
        <dbReference type="EMBL" id="PWJ50190.1"/>
    </source>
</evidence>
<feature type="transmembrane region" description="Helical" evidence="1">
    <location>
        <begin position="225"/>
        <end position="246"/>
    </location>
</feature>
<dbReference type="Proteomes" id="UP000245880">
    <property type="component" value="Unassembled WGS sequence"/>
</dbReference>
<feature type="transmembrane region" description="Helical" evidence="1">
    <location>
        <begin position="164"/>
        <end position="180"/>
    </location>
</feature>
<organism evidence="2 3">
    <name type="scientific">Dyadobacter jejuensis</name>
    <dbReference type="NCBI Taxonomy" id="1082580"/>
    <lineage>
        <taxon>Bacteria</taxon>
        <taxon>Pseudomonadati</taxon>
        <taxon>Bacteroidota</taxon>
        <taxon>Cytophagia</taxon>
        <taxon>Cytophagales</taxon>
        <taxon>Spirosomataceae</taxon>
        <taxon>Dyadobacter</taxon>
    </lineage>
</organism>
<name>A0A315ZZA2_9BACT</name>
<keyword evidence="1" id="KW-1133">Transmembrane helix</keyword>
<feature type="transmembrane region" description="Helical" evidence="1">
    <location>
        <begin position="192"/>
        <end position="219"/>
    </location>
</feature>
<feature type="non-terminal residue" evidence="2">
    <location>
        <position position="297"/>
    </location>
</feature>
<feature type="transmembrane region" description="Helical" evidence="1">
    <location>
        <begin position="27"/>
        <end position="44"/>
    </location>
</feature>
<evidence type="ECO:0000256" key="1">
    <source>
        <dbReference type="SAM" id="Phobius"/>
    </source>
</evidence>
<feature type="transmembrane region" description="Helical" evidence="1">
    <location>
        <begin position="108"/>
        <end position="131"/>
    </location>
</feature>
<gene>
    <name evidence="2" type="ORF">CLV98_1431</name>
</gene>
<comment type="caution">
    <text evidence="2">The sequence shown here is derived from an EMBL/GenBank/DDBJ whole genome shotgun (WGS) entry which is preliminary data.</text>
</comment>
<proteinExistence type="predicted"/>
<keyword evidence="3" id="KW-1185">Reference proteome</keyword>
<dbReference type="EMBL" id="QGDT01000043">
    <property type="protein sequence ID" value="PWJ50190.1"/>
    <property type="molecule type" value="Genomic_DNA"/>
</dbReference>
<accession>A0A315ZZA2</accession>
<keyword evidence="1" id="KW-0812">Transmembrane</keyword>
<dbReference type="AlphaFoldDB" id="A0A315ZZA2"/>
<sequence length="297" mass="34092">MHLVIFGNVNSVCFRLKVAPQNMNSRFAIFISVLMFVAFCFVLFSETLNAPSYDDYIATVSFIKRFYFDSSNTWEKINVLISKHNDHRIVVSRLLASGYYLLFGRLNFTHLIFIQNVLLLGSFAFLVRLLLGVKVPLYAALLICATFFFDLAFYQVSFYYWGGIQYYSVFFFSVLSLYCLNRSVAWNSKSFWVGVVFVILAVFSFGNGFLALFLGGYLLWAKNRYRSLAIWSTLSLALLLLLFINFEPSTGPQSGPFRIDWMARLFFTFVGSFIYVNPPEQWLRLANIVVCALLGLG</sequence>
<protein>
    <submittedName>
        <fullName evidence="2">Uncharacterized protein</fullName>
    </submittedName>
</protein>
<feature type="transmembrane region" description="Helical" evidence="1">
    <location>
        <begin position="138"/>
        <end position="158"/>
    </location>
</feature>